<reference evidence="2" key="1">
    <citation type="journal article" date="2015" name="Nature">
        <title>Complex archaea that bridge the gap between prokaryotes and eukaryotes.</title>
        <authorList>
            <person name="Spang A."/>
            <person name="Saw J.H."/>
            <person name="Jorgensen S.L."/>
            <person name="Zaremba-Niedzwiedzka K."/>
            <person name="Martijn J."/>
            <person name="Lind A.E."/>
            <person name="van Eijk R."/>
            <person name="Schleper C."/>
            <person name="Guy L."/>
            <person name="Ettema T.J."/>
        </authorList>
    </citation>
    <scope>NUCLEOTIDE SEQUENCE</scope>
</reference>
<evidence type="ECO:0000256" key="1">
    <source>
        <dbReference type="SAM" id="MobiDB-lite"/>
    </source>
</evidence>
<dbReference type="EMBL" id="LAZR01007792">
    <property type="protein sequence ID" value="KKM82914.1"/>
    <property type="molecule type" value="Genomic_DNA"/>
</dbReference>
<evidence type="ECO:0000313" key="2">
    <source>
        <dbReference type="EMBL" id="KKM82914.1"/>
    </source>
</evidence>
<dbReference type="AlphaFoldDB" id="A0A0F9KLA4"/>
<name>A0A0F9KLA4_9ZZZZ</name>
<comment type="caution">
    <text evidence="2">The sequence shown here is derived from an EMBL/GenBank/DDBJ whole genome shotgun (WGS) entry which is preliminary data.</text>
</comment>
<sequence length="109" mass="11470">MSDYDNARTDVSSPGGGSNRVTIPATPFTIRGGTSTGGATSVPCKFCRIQETSGNTTTTRVRIGATCTSSTGVEIPSYPTVTPYPVSDLNKLYFLGGTDGDTIDIEYFK</sequence>
<proteinExistence type="predicted"/>
<organism evidence="2">
    <name type="scientific">marine sediment metagenome</name>
    <dbReference type="NCBI Taxonomy" id="412755"/>
    <lineage>
        <taxon>unclassified sequences</taxon>
        <taxon>metagenomes</taxon>
        <taxon>ecological metagenomes</taxon>
    </lineage>
</organism>
<gene>
    <name evidence="2" type="ORF">LCGC14_1314710</name>
</gene>
<feature type="region of interest" description="Disordered" evidence="1">
    <location>
        <begin position="1"/>
        <end position="39"/>
    </location>
</feature>
<protein>
    <submittedName>
        <fullName evidence="2">Uncharacterized protein</fullName>
    </submittedName>
</protein>
<accession>A0A0F9KLA4</accession>